<comment type="caution">
    <text evidence="1">The sequence shown here is derived from an EMBL/GenBank/DDBJ whole genome shotgun (WGS) entry which is preliminary data.</text>
</comment>
<protein>
    <submittedName>
        <fullName evidence="1">Uncharacterized protein</fullName>
    </submittedName>
</protein>
<gene>
    <name evidence="1" type="ORF">P691DRAFT_800852</name>
</gene>
<reference evidence="1" key="1">
    <citation type="submission" date="2020-11" db="EMBL/GenBank/DDBJ databases">
        <authorList>
            <consortium name="DOE Joint Genome Institute"/>
            <person name="Ahrendt S."/>
            <person name="Riley R."/>
            <person name="Andreopoulos W."/>
            <person name="Labutti K."/>
            <person name="Pangilinan J."/>
            <person name="Ruiz-Duenas F.J."/>
            <person name="Barrasa J.M."/>
            <person name="Sanchez-Garcia M."/>
            <person name="Camarero S."/>
            <person name="Miyauchi S."/>
            <person name="Serrano A."/>
            <person name="Linde D."/>
            <person name="Babiker R."/>
            <person name="Drula E."/>
            <person name="Ayuso-Fernandez I."/>
            <person name="Pacheco R."/>
            <person name="Padilla G."/>
            <person name="Ferreira P."/>
            <person name="Barriuso J."/>
            <person name="Kellner H."/>
            <person name="Castanera R."/>
            <person name="Alfaro M."/>
            <person name="Ramirez L."/>
            <person name="Pisabarro A.G."/>
            <person name="Kuo A."/>
            <person name="Tritt A."/>
            <person name="Lipzen A."/>
            <person name="He G."/>
            <person name="Yan M."/>
            <person name="Ng V."/>
            <person name="Cullen D."/>
            <person name="Martin F."/>
            <person name="Rosso M.-N."/>
            <person name="Henrissat B."/>
            <person name="Hibbett D."/>
            <person name="Martinez A.T."/>
            <person name="Grigoriev I.V."/>
        </authorList>
    </citation>
    <scope>NUCLEOTIDE SEQUENCE</scope>
    <source>
        <strain evidence="1">MF-IS2</strain>
    </source>
</reference>
<sequence length="93" mass="10006">MYNMQVRGGLLDLSALLTSVRISHSTSYLFTLCHAQSPCLCAPVALVAVIPPRASPRFPPSSFTPAILLETACPQPCYSSNLVSVSIYLLTHV</sequence>
<dbReference type="EMBL" id="MU151162">
    <property type="protein sequence ID" value="KAF9448408.1"/>
    <property type="molecule type" value="Genomic_DNA"/>
</dbReference>
<name>A0A9P5XCC4_9AGAR</name>
<evidence type="ECO:0000313" key="2">
    <source>
        <dbReference type="Proteomes" id="UP000807342"/>
    </source>
</evidence>
<dbReference type="AlphaFoldDB" id="A0A9P5XCC4"/>
<dbReference type="Proteomes" id="UP000807342">
    <property type="component" value="Unassembled WGS sequence"/>
</dbReference>
<evidence type="ECO:0000313" key="1">
    <source>
        <dbReference type="EMBL" id="KAF9448408.1"/>
    </source>
</evidence>
<organism evidence="1 2">
    <name type="scientific">Macrolepiota fuliginosa MF-IS2</name>
    <dbReference type="NCBI Taxonomy" id="1400762"/>
    <lineage>
        <taxon>Eukaryota</taxon>
        <taxon>Fungi</taxon>
        <taxon>Dikarya</taxon>
        <taxon>Basidiomycota</taxon>
        <taxon>Agaricomycotina</taxon>
        <taxon>Agaricomycetes</taxon>
        <taxon>Agaricomycetidae</taxon>
        <taxon>Agaricales</taxon>
        <taxon>Agaricineae</taxon>
        <taxon>Agaricaceae</taxon>
        <taxon>Macrolepiota</taxon>
    </lineage>
</organism>
<accession>A0A9P5XCC4</accession>
<proteinExistence type="predicted"/>
<keyword evidence="2" id="KW-1185">Reference proteome</keyword>